<evidence type="ECO:0000313" key="4">
    <source>
        <dbReference type="Proteomes" id="UP000054498"/>
    </source>
</evidence>
<reference evidence="3 4" key="1">
    <citation type="journal article" date="2013" name="BMC Genomics">
        <title>Reconstruction of the lipid metabolism for the microalga Monoraphidium neglectum from its genome sequence reveals characteristics suitable for biofuel production.</title>
        <authorList>
            <person name="Bogen C."/>
            <person name="Al-Dilaimi A."/>
            <person name="Albersmeier A."/>
            <person name="Wichmann J."/>
            <person name="Grundmann M."/>
            <person name="Rupp O."/>
            <person name="Lauersen K.J."/>
            <person name="Blifernez-Klassen O."/>
            <person name="Kalinowski J."/>
            <person name="Goesmann A."/>
            <person name="Mussgnug J.H."/>
            <person name="Kruse O."/>
        </authorList>
    </citation>
    <scope>NUCLEOTIDE SEQUENCE [LARGE SCALE GENOMIC DNA]</scope>
    <source>
        <strain evidence="3 4">SAG 48.87</strain>
    </source>
</reference>
<dbReference type="GO" id="GO:0060287">
    <property type="term" value="P:epithelial cilium movement involved in determination of left/right asymmetry"/>
    <property type="evidence" value="ECO:0007669"/>
    <property type="project" value="TreeGrafter"/>
</dbReference>
<accession>A0A0D2MZ44</accession>
<dbReference type="STRING" id="145388.A0A0D2MZ44"/>
<dbReference type="GeneID" id="25741420"/>
<organism evidence="3 4">
    <name type="scientific">Monoraphidium neglectum</name>
    <dbReference type="NCBI Taxonomy" id="145388"/>
    <lineage>
        <taxon>Eukaryota</taxon>
        <taxon>Viridiplantae</taxon>
        <taxon>Chlorophyta</taxon>
        <taxon>core chlorophytes</taxon>
        <taxon>Chlorophyceae</taxon>
        <taxon>CS clade</taxon>
        <taxon>Sphaeropleales</taxon>
        <taxon>Selenastraceae</taxon>
        <taxon>Monoraphidium</taxon>
    </lineage>
</organism>
<protein>
    <recommendedName>
        <fullName evidence="5">LisH domain-containing protein</fullName>
    </recommendedName>
</protein>
<evidence type="ECO:0000256" key="2">
    <source>
        <dbReference type="SAM" id="MobiDB-lite"/>
    </source>
</evidence>
<dbReference type="Proteomes" id="UP000054498">
    <property type="component" value="Unassembled WGS sequence"/>
</dbReference>
<dbReference type="EMBL" id="KK101853">
    <property type="protein sequence ID" value="KIY99420.1"/>
    <property type="molecule type" value="Genomic_DNA"/>
</dbReference>
<evidence type="ECO:0008006" key="5">
    <source>
        <dbReference type="Google" id="ProtNLM"/>
    </source>
</evidence>
<dbReference type="PANTHER" id="PTHR39063:SF1">
    <property type="entry name" value="OFD1 CENTRIOLE AND CENTRIOLAR SATELLITE PROTEIN"/>
    <property type="match status" value="1"/>
</dbReference>
<dbReference type="PANTHER" id="PTHR39063">
    <property type="entry name" value="ORAL-FACIAL-DIGITAL SYNDROME 1 PROTEIN HOMOLOG"/>
    <property type="match status" value="1"/>
</dbReference>
<feature type="compositionally biased region" description="Pro residues" evidence="2">
    <location>
        <begin position="197"/>
        <end position="210"/>
    </location>
</feature>
<dbReference type="InterPro" id="IPR055289">
    <property type="entry name" value="OFD1"/>
</dbReference>
<dbReference type="GO" id="GO:0005576">
    <property type="term" value="C:extracellular region"/>
    <property type="evidence" value="ECO:0007669"/>
    <property type="project" value="GOC"/>
</dbReference>
<sequence length="344" mass="36377">MDHMPPISVEEHGDGAVQPNEAFKEQLYSQLKRSGVVSTLKAQLRAQLLAQLQPGARAAPGALLVAAPARDQFALPTSLTQQQQQQQRPSRNGTRLWRAAMDALVADHLAACGRACSLSVFAAEAHLPDHGSSGGGALGRDDLLVLLRLAERHPAVHGELRRLAADEDGAGSLGASLLEALAAADSSAAAGRQAGPPDTPPLQQPQPPAQQPALPEAPLTVAGQLRAVEEAHARRRGRGPAQGAHQPADGNSNGGGGDGDWGLPIEERMARYRQERLRRQQREVEAAASEARRRLLSEEQRIEALRSEVAASLERRERGVEAGEAALAEARCLLQGGCAVCVCV</sequence>
<keyword evidence="1" id="KW-0175">Coiled coil</keyword>
<proteinExistence type="predicted"/>
<dbReference type="KEGG" id="mng:MNEG_8544"/>
<feature type="coiled-coil region" evidence="1">
    <location>
        <begin position="274"/>
        <end position="315"/>
    </location>
</feature>
<dbReference type="GO" id="GO:0036064">
    <property type="term" value="C:ciliary basal body"/>
    <property type="evidence" value="ECO:0007669"/>
    <property type="project" value="TreeGrafter"/>
</dbReference>
<feature type="region of interest" description="Disordered" evidence="2">
    <location>
        <begin position="230"/>
        <end position="263"/>
    </location>
</feature>
<keyword evidence="4" id="KW-1185">Reference proteome</keyword>
<dbReference type="AlphaFoldDB" id="A0A0D2MZ44"/>
<evidence type="ECO:0000256" key="1">
    <source>
        <dbReference type="SAM" id="Coils"/>
    </source>
</evidence>
<dbReference type="RefSeq" id="XP_013898440.1">
    <property type="nucleotide sequence ID" value="XM_014042986.1"/>
</dbReference>
<gene>
    <name evidence="3" type="ORF">MNEG_8544</name>
</gene>
<feature type="compositionally biased region" description="Low complexity" evidence="2">
    <location>
        <begin position="239"/>
        <end position="251"/>
    </location>
</feature>
<evidence type="ECO:0000313" key="3">
    <source>
        <dbReference type="EMBL" id="KIY99420.1"/>
    </source>
</evidence>
<name>A0A0D2MZ44_9CHLO</name>
<feature type="region of interest" description="Disordered" evidence="2">
    <location>
        <begin position="187"/>
        <end position="214"/>
    </location>
</feature>